<feature type="region of interest" description="Disordered" evidence="1">
    <location>
        <begin position="153"/>
        <end position="199"/>
    </location>
</feature>
<gene>
    <name evidence="2" type="ORF">JYU34_020334</name>
</gene>
<keyword evidence="3" id="KW-1185">Reference proteome</keyword>
<reference evidence="2 3" key="1">
    <citation type="submission" date="2021-06" db="EMBL/GenBank/DDBJ databases">
        <title>A haploid diamondback moth (Plutella xylostella L.) genome assembly resolves 31 chromosomes and identifies a diamide resistance mutation.</title>
        <authorList>
            <person name="Ward C.M."/>
            <person name="Perry K.D."/>
            <person name="Baker G."/>
            <person name="Powis K."/>
            <person name="Heckel D.G."/>
            <person name="Baxter S.W."/>
        </authorList>
    </citation>
    <scope>NUCLEOTIDE SEQUENCE [LARGE SCALE GENOMIC DNA]</scope>
    <source>
        <strain evidence="2 3">LV</strain>
        <tissue evidence="2">Single pupa</tissue>
    </source>
</reference>
<feature type="region of interest" description="Disordered" evidence="1">
    <location>
        <begin position="281"/>
        <end position="306"/>
    </location>
</feature>
<accession>A0ABQ7PUH1</accession>
<dbReference type="EMBL" id="JAHIBW010000028">
    <property type="protein sequence ID" value="KAG7296544.1"/>
    <property type="molecule type" value="Genomic_DNA"/>
</dbReference>
<proteinExistence type="predicted"/>
<sequence length="306" mass="34067">MAPPSLEQLETLLGFLEENKELALGRREPDAWRLYYNEYKSKVLQKIKKQKQELSATGGGEYNIKDLTPLQERLYAILGKDVGEPLPGVRHNPLNNSSLEAVQNEVSVEYMEEVYPEDPLAGPSWAEPTALPPHVAAINQEVLAEVHASELDIAEPPAPPTPQPAPPTPQPARPMPQPDSAGPPRRRRRRLNEGRHDQEQTLLEQAQQRHSEIDAQNARATVRLAESHERRAEATFKLAESQVKMAESLGKDAEGKMQIAQAITRLCAIVENYGAKFFQTSVSSPVKTLKRKHRTPPSPPPDTDSD</sequence>
<evidence type="ECO:0000313" key="3">
    <source>
        <dbReference type="Proteomes" id="UP000823941"/>
    </source>
</evidence>
<comment type="caution">
    <text evidence="2">The sequence shown here is derived from an EMBL/GenBank/DDBJ whole genome shotgun (WGS) entry which is preliminary data.</text>
</comment>
<evidence type="ECO:0000313" key="2">
    <source>
        <dbReference type="EMBL" id="KAG7296544.1"/>
    </source>
</evidence>
<feature type="compositionally biased region" description="Pro residues" evidence="1">
    <location>
        <begin position="296"/>
        <end position="306"/>
    </location>
</feature>
<organism evidence="2 3">
    <name type="scientific">Plutella xylostella</name>
    <name type="common">Diamondback moth</name>
    <name type="synonym">Plutella maculipennis</name>
    <dbReference type="NCBI Taxonomy" id="51655"/>
    <lineage>
        <taxon>Eukaryota</taxon>
        <taxon>Metazoa</taxon>
        <taxon>Ecdysozoa</taxon>
        <taxon>Arthropoda</taxon>
        <taxon>Hexapoda</taxon>
        <taxon>Insecta</taxon>
        <taxon>Pterygota</taxon>
        <taxon>Neoptera</taxon>
        <taxon>Endopterygota</taxon>
        <taxon>Lepidoptera</taxon>
        <taxon>Glossata</taxon>
        <taxon>Ditrysia</taxon>
        <taxon>Yponomeutoidea</taxon>
        <taxon>Plutellidae</taxon>
        <taxon>Plutella</taxon>
    </lineage>
</organism>
<feature type="compositionally biased region" description="Pro residues" evidence="1">
    <location>
        <begin position="156"/>
        <end position="177"/>
    </location>
</feature>
<name>A0ABQ7PUH1_PLUXY</name>
<evidence type="ECO:0000256" key="1">
    <source>
        <dbReference type="SAM" id="MobiDB-lite"/>
    </source>
</evidence>
<dbReference type="Proteomes" id="UP000823941">
    <property type="component" value="Chromosome 28"/>
</dbReference>
<protein>
    <submittedName>
        <fullName evidence="2">Uncharacterized protein</fullName>
    </submittedName>
</protein>